<dbReference type="SUPFAM" id="SSF51430">
    <property type="entry name" value="NAD(P)-linked oxidoreductase"/>
    <property type="match status" value="1"/>
</dbReference>
<organism evidence="9 10">
    <name type="scientific">Tolumonas osonensis</name>
    <dbReference type="NCBI Taxonomy" id="675874"/>
    <lineage>
        <taxon>Bacteria</taxon>
        <taxon>Pseudomonadati</taxon>
        <taxon>Pseudomonadota</taxon>
        <taxon>Gammaproteobacteria</taxon>
        <taxon>Aeromonadales</taxon>
        <taxon>Aeromonadaceae</taxon>
        <taxon>Tolumonas</taxon>
    </lineage>
</organism>
<dbReference type="PRINTS" id="PR00069">
    <property type="entry name" value="ALDKETRDTASE"/>
</dbReference>
<dbReference type="EMBL" id="JACHGR010000006">
    <property type="protein sequence ID" value="MBB6056094.1"/>
    <property type="molecule type" value="Genomic_DNA"/>
</dbReference>
<evidence type="ECO:0000256" key="4">
    <source>
        <dbReference type="ARBA" id="ARBA00049445"/>
    </source>
</evidence>
<evidence type="ECO:0000256" key="1">
    <source>
        <dbReference type="ARBA" id="ARBA00007905"/>
    </source>
</evidence>
<dbReference type="PANTHER" id="PTHR43827">
    <property type="entry name" value="2,5-DIKETO-D-GLUCONIC ACID REDUCTASE"/>
    <property type="match status" value="1"/>
</dbReference>
<dbReference type="InterPro" id="IPR023210">
    <property type="entry name" value="NADP_OxRdtase_dom"/>
</dbReference>
<dbReference type="GO" id="GO:0016616">
    <property type="term" value="F:oxidoreductase activity, acting on the CH-OH group of donors, NAD or NADP as acceptor"/>
    <property type="evidence" value="ECO:0007669"/>
    <property type="project" value="UniProtKB-ARBA"/>
</dbReference>
<evidence type="ECO:0000256" key="2">
    <source>
        <dbReference type="ARBA" id="ARBA00022857"/>
    </source>
</evidence>
<evidence type="ECO:0000259" key="8">
    <source>
        <dbReference type="Pfam" id="PF00248"/>
    </source>
</evidence>
<dbReference type="InterPro" id="IPR018170">
    <property type="entry name" value="Aldo/ket_reductase_CS"/>
</dbReference>
<dbReference type="RefSeq" id="WP_188026828.1">
    <property type="nucleotide sequence ID" value="NZ_JACHGR010000006.1"/>
</dbReference>
<dbReference type="FunFam" id="3.20.20.100:FF:000002">
    <property type="entry name" value="2,5-diketo-D-gluconic acid reductase A"/>
    <property type="match status" value="1"/>
</dbReference>
<dbReference type="PROSITE" id="PS00062">
    <property type="entry name" value="ALDOKETO_REDUCTASE_2"/>
    <property type="match status" value="1"/>
</dbReference>
<feature type="domain" description="NADP-dependent oxidoreductase" evidence="8">
    <location>
        <begin position="19"/>
        <end position="261"/>
    </location>
</feature>
<reference evidence="9 10" key="1">
    <citation type="submission" date="2020-08" db="EMBL/GenBank/DDBJ databases">
        <title>Genomic Encyclopedia of Type Strains, Phase IV (KMG-IV): sequencing the most valuable type-strain genomes for metagenomic binning, comparative biology and taxonomic classification.</title>
        <authorList>
            <person name="Goeker M."/>
        </authorList>
    </citation>
    <scope>NUCLEOTIDE SEQUENCE [LARGE SCALE GENOMIC DNA]</scope>
    <source>
        <strain evidence="9 10">DSM 22975</strain>
    </source>
</reference>
<dbReference type="PANTHER" id="PTHR43827:SF3">
    <property type="entry name" value="NADP-DEPENDENT OXIDOREDUCTASE DOMAIN-CONTAINING PROTEIN"/>
    <property type="match status" value="1"/>
</dbReference>
<keyword evidence="10" id="KW-1185">Reference proteome</keyword>
<evidence type="ECO:0000256" key="6">
    <source>
        <dbReference type="PIRSR" id="PIRSR000097-2"/>
    </source>
</evidence>
<gene>
    <name evidence="9" type="ORF">HNR75_002024</name>
</gene>
<comment type="catalytic activity">
    <reaction evidence="4">
        <text>hydroxyacetone + NADP(+) = methylglyoxal + NADPH + H(+)</text>
        <dbReference type="Rhea" id="RHEA:27986"/>
        <dbReference type="ChEBI" id="CHEBI:15378"/>
        <dbReference type="ChEBI" id="CHEBI:17158"/>
        <dbReference type="ChEBI" id="CHEBI:27957"/>
        <dbReference type="ChEBI" id="CHEBI:57783"/>
        <dbReference type="ChEBI" id="CHEBI:58349"/>
    </reaction>
</comment>
<accession>A0A841GAE0</accession>
<dbReference type="AlphaFoldDB" id="A0A841GAE0"/>
<dbReference type="PIRSF" id="PIRSF000097">
    <property type="entry name" value="AKR"/>
    <property type="match status" value="1"/>
</dbReference>
<dbReference type="Gene3D" id="3.20.20.100">
    <property type="entry name" value="NADP-dependent oxidoreductase domain"/>
    <property type="match status" value="1"/>
</dbReference>
<name>A0A841GAE0_9GAMM</name>
<dbReference type="PROSITE" id="PS00798">
    <property type="entry name" value="ALDOKETO_REDUCTASE_1"/>
    <property type="match status" value="1"/>
</dbReference>
<dbReference type="InterPro" id="IPR036812">
    <property type="entry name" value="NAD(P)_OxRdtase_dom_sf"/>
</dbReference>
<dbReference type="Pfam" id="PF00248">
    <property type="entry name" value="Aldo_ket_red"/>
    <property type="match status" value="1"/>
</dbReference>
<comment type="similarity">
    <text evidence="1">Belongs to the aldo/keto reductase family.</text>
</comment>
<dbReference type="InterPro" id="IPR020471">
    <property type="entry name" value="AKR"/>
</dbReference>
<evidence type="ECO:0000256" key="3">
    <source>
        <dbReference type="ARBA" id="ARBA00023002"/>
    </source>
</evidence>
<protein>
    <submittedName>
        <fullName evidence="9">2,5-diketo-D-gluconate reductase A</fullName>
        <ecNumber evidence="9">1.1.1.346</ecNumber>
    </submittedName>
</protein>
<feature type="active site" description="Proton donor" evidence="5">
    <location>
        <position position="52"/>
    </location>
</feature>
<keyword evidence="3 9" id="KW-0560">Oxidoreductase</keyword>
<sequence>MTTTAPFISLNDGNQIPQLGLGVWQASPEQTTMAVREALLAGYRHIDTAAIYGNEAGVGAGFRESALPREAVFITTKVWNDAQGKMLTRQALQQSLERLGLDYVDLLLIHWPVPHRDLFVETWQTMVELRKEGLIRSIGVSNFTESNLQCLIDETGVVPVLNQIELHPYLQQSHLRQVHSKLGMLTESWSPLAQNQAISDQTIARIAAKHGKTPAQVIIRWHLDNGLIVIPKSVTPGRIKENVNVFNFALDAEDMTTMSTLNRNQRLGPDPETFG</sequence>
<dbReference type="Proteomes" id="UP000585721">
    <property type="component" value="Unassembled WGS sequence"/>
</dbReference>
<evidence type="ECO:0000256" key="7">
    <source>
        <dbReference type="PIRSR" id="PIRSR000097-3"/>
    </source>
</evidence>
<evidence type="ECO:0000313" key="9">
    <source>
        <dbReference type="EMBL" id="MBB6056094.1"/>
    </source>
</evidence>
<comment type="caution">
    <text evidence="9">The sequence shown here is derived from an EMBL/GenBank/DDBJ whole genome shotgun (WGS) entry which is preliminary data.</text>
</comment>
<feature type="site" description="Lowers pKa of active site Tyr" evidence="7">
    <location>
        <position position="77"/>
    </location>
</feature>
<proteinExistence type="inferred from homology"/>
<feature type="binding site" evidence="6">
    <location>
        <position position="110"/>
    </location>
    <ligand>
        <name>substrate</name>
    </ligand>
</feature>
<dbReference type="PROSITE" id="PS00063">
    <property type="entry name" value="ALDOKETO_REDUCTASE_3"/>
    <property type="match status" value="1"/>
</dbReference>
<evidence type="ECO:0000313" key="10">
    <source>
        <dbReference type="Proteomes" id="UP000585721"/>
    </source>
</evidence>
<dbReference type="EC" id="1.1.1.346" evidence="9"/>
<evidence type="ECO:0000256" key="5">
    <source>
        <dbReference type="PIRSR" id="PIRSR000097-1"/>
    </source>
</evidence>
<keyword evidence="2" id="KW-0521">NADP</keyword>